<keyword evidence="3" id="KW-1185">Reference proteome</keyword>
<dbReference type="Pfam" id="PF09346">
    <property type="entry name" value="SMI1_KNR4"/>
    <property type="match status" value="1"/>
</dbReference>
<accession>A0A3Q8S524</accession>
<dbReference type="AlphaFoldDB" id="A0A3Q8S524"/>
<dbReference type="Gene3D" id="3.40.1580.10">
    <property type="entry name" value="SMI1/KNR4-like"/>
    <property type="match status" value="1"/>
</dbReference>
<sequence length="208" mass="24152">MNLGLPFIYNLGLLDTRRNLSEMHSNLQTILDGLRKRANSKNEILIQLSGGEVEIAKFELNPPARKEEVDFISKKYNVNLPNDYVEFMCIHNGAILFDVGFGEFTEIYYLNKVDEYSEIMPDTISGGLIPVAHYPSGTIYLDTTREKCVFTHDSSSDFSFMSMNFEEWLEALILANGKYFWEWTPQMLYRTIDNRELMVKEWLINGFD</sequence>
<dbReference type="Proteomes" id="UP000273145">
    <property type="component" value="Chromosome"/>
</dbReference>
<organism evidence="2 3">
    <name type="scientific">Paenibacillus lentus</name>
    <dbReference type="NCBI Taxonomy" id="1338368"/>
    <lineage>
        <taxon>Bacteria</taxon>
        <taxon>Bacillati</taxon>
        <taxon>Bacillota</taxon>
        <taxon>Bacilli</taxon>
        <taxon>Bacillales</taxon>
        <taxon>Paenibacillaceae</taxon>
        <taxon>Paenibacillus</taxon>
    </lineage>
</organism>
<dbReference type="InterPro" id="IPR037883">
    <property type="entry name" value="Knr4/Smi1-like_sf"/>
</dbReference>
<proteinExistence type="predicted"/>
<feature type="domain" description="Knr4/Smi1-like" evidence="1">
    <location>
        <begin position="63"/>
        <end position="171"/>
    </location>
</feature>
<dbReference type="SMART" id="SM00860">
    <property type="entry name" value="SMI1_KNR4"/>
    <property type="match status" value="1"/>
</dbReference>
<dbReference type="InterPro" id="IPR018958">
    <property type="entry name" value="Knr4/Smi1-like_dom"/>
</dbReference>
<protein>
    <submittedName>
        <fullName evidence="2">SMI1/KNR4 family protein</fullName>
    </submittedName>
</protein>
<evidence type="ECO:0000259" key="1">
    <source>
        <dbReference type="SMART" id="SM00860"/>
    </source>
</evidence>
<evidence type="ECO:0000313" key="2">
    <source>
        <dbReference type="EMBL" id="AZK46942.1"/>
    </source>
</evidence>
<reference evidence="2 3" key="1">
    <citation type="submission" date="2018-11" db="EMBL/GenBank/DDBJ databases">
        <title>Genome sequencing of Paenibacillus lentus DSM25539(T).</title>
        <authorList>
            <person name="Kook J.-K."/>
            <person name="Park S.-N."/>
            <person name="Lim Y.K."/>
        </authorList>
    </citation>
    <scope>NUCLEOTIDE SEQUENCE [LARGE SCALE GENOMIC DNA]</scope>
    <source>
        <strain evidence="2 3">DSM 25539</strain>
    </source>
</reference>
<name>A0A3Q8S524_9BACL</name>
<dbReference type="OrthoDB" id="2355620at2"/>
<dbReference type="SUPFAM" id="SSF160631">
    <property type="entry name" value="SMI1/KNR4-like"/>
    <property type="match status" value="1"/>
</dbReference>
<dbReference type="KEGG" id="plen:EIM92_12900"/>
<gene>
    <name evidence="2" type="ORF">EIM92_12900</name>
</gene>
<evidence type="ECO:0000313" key="3">
    <source>
        <dbReference type="Proteomes" id="UP000273145"/>
    </source>
</evidence>
<dbReference type="EMBL" id="CP034248">
    <property type="protein sequence ID" value="AZK46942.1"/>
    <property type="molecule type" value="Genomic_DNA"/>
</dbReference>